<dbReference type="Proteomes" id="UP000219612">
    <property type="component" value="Unassembled WGS sequence"/>
</dbReference>
<sequence length="50" mass="5659">MYGSALPMETYSAKVTGDLARVTYTYSVKAINQESEPWTREGGDWHQDDC</sequence>
<accession>A0A285K9Q2</accession>
<dbReference type="EMBL" id="OBDY01000035">
    <property type="protein sequence ID" value="SNY69354.1"/>
    <property type="molecule type" value="Genomic_DNA"/>
</dbReference>
<evidence type="ECO:0000313" key="1">
    <source>
        <dbReference type="EMBL" id="SNY69354.1"/>
    </source>
</evidence>
<name>A0A285K9Q2_9ACTN</name>
<keyword evidence="2" id="KW-1185">Reference proteome</keyword>
<dbReference type="AlphaFoldDB" id="A0A285K9Q2"/>
<evidence type="ECO:0000313" key="2">
    <source>
        <dbReference type="Proteomes" id="UP000219612"/>
    </source>
</evidence>
<protein>
    <recommendedName>
        <fullName evidence="3">Fibronectin type-III domain-containing protein</fullName>
    </recommendedName>
</protein>
<reference evidence="1 2" key="1">
    <citation type="submission" date="2017-09" db="EMBL/GenBank/DDBJ databases">
        <authorList>
            <person name="Ehlers B."/>
            <person name="Leendertz F.H."/>
        </authorList>
    </citation>
    <scope>NUCLEOTIDE SEQUENCE [LARGE SCALE GENOMIC DNA]</scope>
    <source>
        <strain evidence="1 2">CGMCC 4.6857</strain>
    </source>
</reference>
<organism evidence="1 2">
    <name type="scientific">Paractinoplanes atraurantiacus</name>
    <dbReference type="NCBI Taxonomy" id="1036182"/>
    <lineage>
        <taxon>Bacteria</taxon>
        <taxon>Bacillati</taxon>
        <taxon>Actinomycetota</taxon>
        <taxon>Actinomycetes</taxon>
        <taxon>Micromonosporales</taxon>
        <taxon>Micromonosporaceae</taxon>
        <taxon>Paractinoplanes</taxon>
    </lineage>
</organism>
<gene>
    <name evidence="1" type="ORF">SAMN05421748_13530</name>
</gene>
<proteinExistence type="predicted"/>
<evidence type="ECO:0008006" key="3">
    <source>
        <dbReference type="Google" id="ProtNLM"/>
    </source>
</evidence>
<dbReference type="RefSeq" id="WP_218855012.1">
    <property type="nucleotide sequence ID" value="NZ_OBDY01000035.1"/>
</dbReference>